<name>A0A2J6R704_HYAVF</name>
<proteinExistence type="predicted"/>
<reference evidence="2 3" key="1">
    <citation type="submission" date="2016-04" db="EMBL/GenBank/DDBJ databases">
        <title>A degradative enzymes factory behind the ericoid mycorrhizal symbiosis.</title>
        <authorList>
            <consortium name="DOE Joint Genome Institute"/>
            <person name="Martino E."/>
            <person name="Morin E."/>
            <person name="Grelet G."/>
            <person name="Kuo A."/>
            <person name="Kohler A."/>
            <person name="Daghino S."/>
            <person name="Barry K."/>
            <person name="Choi C."/>
            <person name="Cichocki N."/>
            <person name="Clum A."/>
            <person name="Copeland A."/>
            <person name="Hainaut M."/>
            <person name="Haridas S."/>
            <person name="Labutti K."/>
            <person name="Lindquist E."/>
            <person name="Lipzen A."/>
            <person name="Khouja H.-R."/>
            <person name="Murat C."/>
            <person name="Ohm R."/>
            <person name="Olson A."/>
            <person name="Spatafora J."/>
            <person name="Veneault-Fourrey C."/>
            <person name="Henrissat B."/>
            <person name="Grigoriev I."/>
            <person name="Martin F."/>
            <person name="Perotto S."/>
        </authorList>
    </citation>
    <scope>NUCLEOTIDE SEQUENCE [LARGE SCALE GENOMIC DNA]</scope>
    <source>
        <strain evidence="2 3">F</strain>
    </source>
</reference>
<keyword evidence="3" id="KW-1185">Reference proteome</keyword>
<evidence type="ECO:0000313" key="3">
    <source>
        <dbReference type="Proteomes" id="UP000235786"/>
    </source>
</evidence>
<dbReference type="EMBL" id="KZ613954">
    <property type="protein sequence ID" value="PMD34295.1"/>
    <property type="molecule type" value="Genomic_DNA"/>
</dbReference>
<evidence type="ECO:0000256" key="1">
    <source>
        <dbReference type="SAM" id="SignalP"/>
    </source>
</evidence>
<dbReference type="AlphaFoldDB" id="A0A2J6R704"/>
<accession>A0A2J6R704</accession>
<protein>
    <submittedName>
        <fullName evidence="2">Uncharacterized protein</fullName>
    </submittedName>
</protein>
<gene>
    <name evidence="2" type="ORF">L207DRAFT_588894</name>
</gene>
<evidence type="ECO:0000313" key="2">
    <source>
        <dbReference type="EMBL" id="PMD34295.1"/>
    </source>
</evidence>
<dbReference type="Proteomes" id="UP000235786">
    <property type="component" value="Unassembled WGS sequence"/>
</dbReference>
<feature type="chain" id="PRO_5014410332" evidence="1">
    <location>
        <begin position="20"/>
        <end position="205"/>
    </location>
</feature>
<organism evidence="2 3">
    <name type="scientific">Hyaloscypha variabilis (strain UAMH 11265 / GT02V1 / F)</name>
    <name type="common">Meliniomyces variabilis</name>
    <dbReference type="NCBI Taxonomy" id="1149755"/>
    <lineage>
        <taxon>Eukaryota</taxon>
        <taxon>Fungi</taxon>
        <taxon>Dikarya</taxon>
        <taxon>Ascomycota</taxon>
        <taxon>Pezizomycotina</taxon>
        <taxon>Leotiomycetes</taxon>
        <taxon>Helotiales</taxon>
        <taxon>Hyaloscyphaceae</taxon>
        <taxon>Hyaloscypha</taxon>
        <taxon>Hyaloscypha variabilis</taxon>
    </lineage>
</organism>
<keyword evidence="1" id="KW-0732">Signal</keyword>
<sequence length="205" mass="22321">MKFFDIVLSAFIASRAICAAPYTIERDVSLVEDRSPILQHDVAARLENANAAEFTVVNQVLSNFRTNLGTAAGKLTFITASGTLIYSICAMTGYQQCTAITGTYTSGLVIVFLLHRWFAVGDHGFTYDNITTILVKSYKEALSDKSGGQFLTTRVFLAVLKTSNSAANQDIIVNNYANGFVTLYLPIISTGDPGSTSSNKRSREY</sequence>
<feature type="signal peptide" evidence="1">
    <location>
        <begin position="1"/>
        <end position="19"/>
    </location>
</feature>